<dbReference type="Bgee" id="FBgn0029952">
    <property type="expression patterns" value="Expressed in testis and 20 other cell types or tissues"/>
</dbReference>
<dbReference type="HOGENOM" id="CLU_1462798_0_0_1"/>
<reference evidence="1 3" key="8">
    <citation type="journal article" date="2007" name="Science">
        <title>Sequence finishing and mapping of Drosophila melanogaster heterochromatin.</title>
        <authorList>
            <person name="Hoskins R.A."/>
            <person name="Carlson J.W."/>
            <person name="Kennedy C."/>
            <person name="Acevedo D."/>
            <person name="Evans-Holm M."/>
            <person name="Frise E."/>
            <person name="Wan K.H."/>
            <person name="Park S."/>
            <person name="Mendez-Lago M."/>
            <person name="Rossi F."/>
            <person name="Villasante A."/>
            <person name="Dimitri P."/>
            <person name="Karpen G.H."/>
            <person name="Celniker S.E."/>
        </authorList>
    </citation>
    <scope>NUCLEOTIDE SEQUENCE [LARGE SCALE GENOMIC DNA]</scope>
    <source>
        <strain evidence="3">Berkeley</strain>
    </source>
</reference>
<dbReference type="RefSeq" id="NP_572399.1">
    <property type="nucleotide sequence ID" value="NM_132171.2"/>
</dbReference>
<evidence type="ECO:0000313" key="3">
    <source>
        <dbReference type="Proteomes" id="UP000000803"/>
    </source>
</evidence>
<sequence length="185" mass="21693">MFFVKQRTLAIGGIRNFRLDLQKRTLCWSKGPDKTSASVLNSHLPKSNQTELIPEEPRKPEKLMQNVAPRRNEQEQRRIRIVEHQSHLKELLHQRPVNSEMAIQRVPFVKPSDGSENPMKRRYDSAESLLEQVCDPKELAKEVIKLAKELRMERQKNEILMQSVLDLKESKFLEKRKKNPKCSSK</sequence>
<dbReference type="Proteomes" id="UP000000803">
    <property type="component" value="Chromosome X"/>
</dbReference>
<organism evidence="1 3">
    <name type="scientific">Drosophila melanogaster</name>
    <name type="common">Fruit fly</name>
    <dbReference type="NCBI Taxonomy" id="7227"/>
    <lineage>
        <taxon>Eukaryota</taxon>
        <taxon>Metazoa</taxon>
        <taxon>Ecdysozoa</taxon>
        <taxon>Arthropoda</taxon>
        <taxon>Hexapoda</taxon>
        <taxon>Insecta</taxon>
        <taxon>Pterygota</taxon>
        <taxon>Neoptera</taxon>
        <taxon>Endopterygota</taxon>
        <taxon>Diptera</taxon>
        <taxon>Brachycera</taxon>
        <taxon>Muscomorpha</taxon>
        <taxon>Ephydroidea</taxon>
        <taxon>Drosophilidae</taxon>
        <taxon>Drosophila</taxon>
        <taxon>Sophophora</taxon>
    </lineage>
</organism>
<dbReference type="AlphaFoldDB" id="Q9W3Q7"/>
<reference evidence="1 3" key="3">
    <citation type="journal article" date="2002" name="Genome Biol.">
        <title>Annotation of the Drosophila melanogaster euchromatic genome: a systematic review.</title>
        <authorList>
            <person name="Misra S."/>
            <person name="Crosby M.A."/>
            <person name="Mungall C.J."/>
            <person name="Matthews B.B."/>
            <person name="Campbell K.S."/>
            <person name="Hradecky P."/>
            <person name="Huang Y."/>
            <person name="Kaminker J.S."/>
            <person name="Millburn G.H."/>
            <person name="Prochnik S.E."/>
            <person name="Smith C.D."/>
            <person name="Tupy J.L."/>
            <person name="Whitfied E.J."/>
            <person name="Bayraktaroglu L."/>
            <person name="Berman B.P."/>
            <person name="Bettencourt B.R."/>
            <person name="Celniker S.E."/>
            <person name="de Grey A.D."/>
            <person name="Drysdale R.A."/>
            <person name="Harris N.L."/>
            <person name="Richter J."/>
            <person name="Russo S."/>
            <person name="Schroeder A.J."/>
            <person name="Shu S.Q."/>
            <person name="Stapleton M."/>
            <person name="Yamada C."/>
            <person name="Ashburner M."/>
            <person name="Gelbart W.M."/>
            <person name="Rubin G.M."/>
            <person name="Lewis S.E."/>
        </authorList>
    </citation>
    <scope>GENOME REANNOTATION</scope>
    <source>
        <strain evidence="3">Berkeley</strain>
    </source>
</reference>
<dbReference type="KEGG" id="dme:Dmel_CG12689"/>
<dbReference type="STRING" id="7227.FBpp0071037"/>
<reference evidence="1 3" key="7">
    <citation type="journal article" date="2007" name="Science">
        <title>The Release 5.1 annotation of Drosophila melanogaster heterochromatin.</title>
        <authorList>
            <person name="Smith C.D."/>
            <person name="Shu S."/>
            <person name="Mungall C.J."/>
            <person name="Karpen G.H."/>
        </authorList>
    </citation>
    <scope>NUCLEOTIDE SEQUENCE [LARGE SCALE GENOMIC DNA]</scope>
    <source>
        <strain evidence="3">Berkeley</strain>
    </source>
</reference>
<accession>Q9W3Q7</accession>
<dbReference type="SMR" id="Q9W3Q7"/>
<reference evidence="1 3" key="2">
    <citation type="journal article" date="2002" name="Genome Biol.">
        <title>Finishing a whole-genome shotgun: release 3 of the Drosophila melanogaster euchromatic genome sequence.</title>
        <authorList>
            <person name="Celniker S.E."/>
            <person name="Wheeler D.A."/>
            <person name="Kronmiller B."/>
            <person name="Carlson J.W."/>
            <person name="Halpern A."/>
            <person name="Patel S."/>
            <person name="Adams M."/>
            <person name="Champe M."/>
            <person name="Dugan S.P."/>
            <person name="Frise E."/>
            <person name="Hodgson A."/>
            <person name="George R.A."/>
            <person name="Hoskins R.A."/>
            <person name="Laverty T."/>
            <person name="Muzny D.M."/>
            <person name="Nelson C.R."/>
            <person name="Pacleb J.M."/>
            <person name="Park S."/>
            <person name="Pfeiffer B.D."/>
            <person name="Richards S."/>
            <person name="Sodergren E.J."/>
            <person name="Svirskas R."/>
            <person name="Tabor P.E."/>
            <person name="Wan K."/>
            <person name="Stapleton M."/>
            <person name="Sutton G.G."/>
            <person name="Venter C."/>
            <person name="Weinstock G."/>
            <person name="Scherer S.E."/>
            <person name="Myers E.W."/>
            <person name="Gibbs R.A."/>
            <person name="Rubin G.M."/>
        </authorList>
    </citation>
    <scope>NUCLEOTIDE SEQUENCE [LARGE SCALE GENOMIC DNA]</scope>
    <source>
        <strain evidence="3">Berkeley</strain>
    </source>
</reference>
<dbReference type="AGR" id="FB:FBgn0029952"/>
<reference evidence="1 3" key="10">
    <citation type="journal article" date="2015" name="G3 (Bethesda)">
        <title>Gene Model Annotations for Drosophila melanogaster: The Rule-Benders.</title>
        <authorList>
            <consortium name="FlyBase Consortium"/>
            <person name="Crosby M.A."/>
            <person name="Gramates L.S."/>
            <person name="Dos Santos G."/>
            <person name="Matthews B.B."/>
            <person name="St Pierre S.E."/>
            <person name="Zhou P."/>
            <person name="Schroeder A.J."/>
            <person name="Falls K."/>
            <person name="Emmert D.B."/>
            <person name="Russo S.M."/>
            <person name="Gelbart W.M."/>
            <person name="null"/>
        </authorList>
    </citation>
    <scope>NUCLEOTIDE SEQUENCE [LARGE SCALE GENOMIC DNA]</scope>
    <source>
        <strain evidence="3">Berkeley</strain>
    </source>
</reference>
<reference evidence="1 3" key="6">
    <citation type="journal article" date="2005" name="PLoS Comput. Biol.">
        <title>Combined evidence annotation of transposable elements in genome sequences.</title>
        <authorList>
            <person name="Quesneville H."/>
            <person name="Bergman C.M."/>
            <person name="Andrieu O."/>
            <person name="Autard D."/>
            <person name="Nouaud D."/>
            <person name="Ashburner M."/>
            <person name="Anxolabehere D."/>
        </authorList>
    </citation>
    <scope>NUCLEOTIDE SEQUENCE [LARGE SCALE GENOMIC DNA]</scope>
    <source>
        <strain evidence="3">Berkeley</strain>
    </source>
</reference>
<gene>
    <name evidence="1" type="primary">Dmel\CG12689</name>
    <name evidence="1 2" type="ORF">CG12689</name>
    <name evidence="1" type="ORF">Dmel_CG12689</name>
</gene>
<protein>
    <submittedName>
        <fullName evidence="1">Uncharacterized protein</fullName>
    </submittedName>
</protein>
<dbReference type="GeneID" id="31676"/>
<reference evidence="1 3" key="4">
    <citation type="journal article" date="2002" name="Genome Biol.">
        <title>The transposable elements of the Drosophila melanogaster euchromatin: a genomics perspective.</title>
        <authorList>
            <person name="Kaminker J.S."/>
            <person name="Bergman C.M."/>
            <person name="Kronmiller B."/>
            <person name="Carlson J."/>
            <person name="Svirskas R."/>
            <person name="Patel S."/>
            <person name="Frise E."/>
            <person name="Wheeler D.A."/>
            <person name="Lewis S.E."/>
            <person name="Rubin G.M."/>
            <person name="Ashburner M."/>
            <person name="Celniker S.E."/>
        </authorList>
    </citation>
    <scope>NUCLEOTIDE SEQUENCE [LARGE SCALE GENOMIC DNA]</scope>
    <source>
        <strain evidence="3">Berkeley</strain>
    </source>
</reference>
<dbReference type="UCSC" id="CG12689-RA">
    <property type="organism name" value="d. melanogaster"/>
</dbReference>
<reference evidence="1 3" key="11">
    <citation type="journal article" date="2015" name="Genome Res.">
        <title>The Release 6 reference sequence of the Drosophila melanogaster genome.</title>
        <authorList>
            <person name="Hoskins R.A."/>
            <person name="Carlson J.W."/>
            <person name="Wan K.H."/>
            <person name="Park S."/>
            <person name="Mendez I."/>
            <person name="Galle S.E."/>
            <person name="Booth B.W."/>
            <person name="Pfeiffer B.D."/>
            <person name="George R.A."/>
            <person name="Svirskas R."/>
            <person name="Krzywinski M."/>
            <person name="Schein J."/>
            <person name="Accardo M.C."/>
            <person name="Damia E."/>
            <person name="Messina G."/>
            <person name="Mendez-Lago M."/>
            <person name="de Pablos B."/>
            <person name="Demakova O.V."/>
            <person name="Andreyeva E.N."/>
            <person name="Boldyreva L.V."/>
            <person name="Marra M."/>
            <person name="Carvalho A.B."/>
            <person name="Dimitri P."/>
            <person name="Villasante A."/>
            <person name="Zhimulev I.F."/>
            <person name="Rubin G.M."/>
            <person name="Karpen G.H."/>
            <person name="Celniker S.E."/>
        </authorList>
    </citation>
    <scope>NUCLEOTIDE SEQUENCE [LARGE SCALE GENOMIC DNA]</scope>
    <source>
        <strain evidence="3">Berkeley</strain>
    </source>
</reference>
<dbReference type="FlyBase" id="FBgn0029952">
    <property type="gene designation" value="CG12689"/>
</dbReference>
<proteinExistence type="predicted"/>
<reference evidence="1 3" key="5">
    <citation type="journal article" date="2002" name="Genome Biol.">
        <title>Heterochromatic sequences in a Drosophila whole-genome shotgun assembly.</title>
        <authorList>
            <person name="Hoskins R.A."/>
            <person name="Smith C.D."/>
            <person name="Carlson J.W."/>
            <person name="Carvalho A.B."/>
            <person name="Halpern A."/>
            <person name="Kaminker J.S."/>
            <person name="Kennedy C."/>
            <person name="Mungall C.J."/>
            <person name="Sullivan B.A."/>
            <person name="Sutton G.G."/>
            <person name="Yasuhara J.C."/>
            <person name="Wakimoto B.T."/>
            <person name="Myers E.W."/>
            <person name="Celniker S.E."/>
            <person name="Rubin G.M."/>
            <person name="Karpen G.H."/>
        </authorList>
    </citation>
    <scope>NUCLEOTIDE SEQUENCE [LARGE SCALE GENOMIC DNA]</scope>
    <source>
        <strain evidence="3">Berkeley</strain>
    </source>
</reference>
<dbReference type="InParanoid" id="Q9W3Q7"/>
<dbReference type="OMA" id="HQEYAQM"/>
<dbReference type="PhylomeDB" id="Q9W3Q7"/>
<dbReference type="EMBL" id="AE014298">
    <property type="protein sequence ID" value="AAF46263.1"/>
    <property type="molecule type" value="Genomic_DNA"/>
</dbReference>
<dbReference type="BioGRID-ORCS" id="31676">
    <property type="hits" value="0 hits in 1 CRISPR screen"/>
</dbReference>
<reference evidence="1 3" key="1">
    <citation type="journal article" date="2000" name="Science">
        <title>The genome sequence of Drosophila melanogaster.</title>
        <authorList>
            <person name="Adams M.D."/>
            <person name="Celniker S.E."/>
            <person name="Holt R.A."/>
            <person name="Evans C.A."/>
            <person name="Gocayne J.D."/>
            <person name="Amanatides P.G."/>
            <person name="Scherer S.E."/>
            <person name="Li P.W."/>
            <person name="Hoskins R.A."/>
            <person name="Galle R.F."/>
            <person name="George R.A."/>
            <person name="Lewis S.E."/>
            <person name="Richards S."/>
            <person name="Ashburner M."/>
            <person name="Henderson S.N."/>
            <person name="Sutton G.G."/>
            <person name="Wortman J.R."/>
            <person name="Yandell M.D."/>
            <person name="Zhang Q."/>
            <person name="Chen L.X."/>
            <person name="Brandon R.C."/>
            <person name="Rogers Y.H."/>
            <person name="Blazej R.G."/>
            <person name="Champe M."/>
            <person name="Pfeiffer B.D."/>
            <person name="Wan K.H."/>
            <person name="Doyle C."/>
            <person name="Baxter E.G."/>
            <person name="Helt G."/>
            <person name="Nelson C.R."/>
            <person name="Gabor G.L."/>
            <person name="Abril J.F."/>
            <person name="Agbayani A."/>
            <person name="An H.J."/>
            <person name="Andrews-Pfannkoch C."/>
            <person name="Baldwin D."/>
            <person name="Ballew R.M."/>
            <person name="Basu A."/>
            <person name="Baxendale J."/>
            <person name="Bayraktaroglu L."/>
            <person name="Beasley E.M."/>
            <person name="Beeson K.Y."/>
            <person name="Benos P.V."/>
            <person name="Berman B.P."/>
            <person name="Bhandari D."/>
            <person name="Bolshakov S."/>
            <person name="Borkova D."/>
            <person name="Botchan M.R."/>
            <person name="Bouck J."/>
            <person name="Brokstein P."/>
            <person name="Brottier P."/>
            <person name="Burtis K.C."/>
            <person name="Busam D.A."/>
            <person name="Butler H."/>
            <person name="Cadieu E."/>
            <person name="Center A."/>
            <person name="Chandra I."/>
            <person name="Cherry J.M."/>
            <person name="Cawley S."/>
            <person name="Dahlke C."/>
            <person name="Davenport L.B."/>
            <person name="Davies P."/>
            <person name="de Pablos B."/>
            <person name="Delcher A."/>
            <person name="Deng Z."/>
            <person name="Mays A.D."/>
            <person name="Dew I."/>
            <person name="Dietz S.M."/>
            <person name="Dodson K."/>
            <person name="Doup L.E."/>
            <person name="Downes M."/>
            <person name="Dugan-Rocha S."/>
            <person name="Dunkov B.C."/>
            <person name="Dunn P."/>
            <person name="Durbin K.J."/>
            <person name="Evangelista C.C."/>
            <person name="Ferraz C."/>
            <person name="Ferriera S."/>
            <person name="Fleischmann W."/>
            <person name="Fosler C."/>
            <person name="Gabrielian A.E."/>
            <person name="Garg N.S."/>
            <person name="Gelbart W.M."/>
            <person name="Glasser K."/>
            <person name="Glodek A."/>
            <person name="Gong F."/>
            <person name="Gorrell J.H."/>
            <person name="Gu Z."/>
            <person name="Guan P."/>
            <person name="Harris M."/>
            <person name="Harris N.L."/>
            <person name="Harvey D."/>
            <person name="Heiman T.J."/>
            <person name="Hernandez J.R."/>
            <person name="Houck J."/>
            <person name="Hostin D."/>
            <person name="Houston K.A."/>
            <person name="Howland T.J."/>
            <person name="Wei M.H."/>
            <person name="Ibegwam C."/>
            <person name="Jalali M."/>
            <person name="Kalush F."/>
            <person name="Karpen G.H."/>
            <person name="Ke Z."/>
            <person name="Kennison J.A."/>
            <person name="Ketchum K.A."/>
            <person name="Kimmel B.E."/>
            <person name="Kodira C.D."/>
            <person name="Kraft C."/>
            <person name="Kravitz S."/>
            <person name="Kulp D."/>
            <person name="Lai Z."/>
            <person name="Lasko P."/>
            <person name="Lei Y."/>
            <person name="Levitsky A.A."/>
            <person name="Li J."/>
            <person name="Li Z."/>
            <person name="Liang Y."/>
            <person name="Lin X."/>
            <person name="Liu X."/>
            <person name="Mattei B."/>
            <person name="McIntosh T.C."/>
            <person name="McLeod M.P."/>
            <person name="McPherson D."/>
            <person name="Merkulov G."/>
            <person name="Milshina N.V."/>
            <person name="Mobarry C."/>
            <person name="Morris J."/>
            <person name="Moshrefi A."/>
            <person name="Mount S.M."/>
            <person name="Moy M."/>
            <person name="Murphy B."/>
            <person name="Murphy L."/>
            <person name="Muzny D.M."/>
            <person name="Nelson D.L."/>
            <person name="Nelson D.R."/>
            <person name="Nelson K.A."/>
            <person name="Nixon K."/>
            <person name="Nusskern D.R."/>
            <person name="Pacleb J.M."/>
            <person name="Palazzolo M."/>
            <person name="Pittman G.S."/>
            <person name="Pan S."/>
            <person name="Pollard J."/>
            <person name="Puri V."/>
            <person name="Reese M.G."/>
            <person name="Reinert K."/>
            <person name="Remington K."/>
            <person name="Saunders R.D."/>
            <person name="Scheeler F."/>
            <person name="Shen H."/>
            <person name="Shue B.C."/>
            <person name="Siden-Kiamos I."/>
            <person name="Simpson M."/>
            <person name="Skupski M.P."/>
            <person name="Smith T."/>
            <person name="Spier E."/>
            <person name="Spradling A.C."/>
            <person name="Stapleton M."/>
            <person name="Strong R."/>
            <person name="Sun E."/>
            <person name="Svirskas R."/>
            <person name="Tector C."/>
            <person name="Turner R."/>
            <person name="Venter E."/>
            <person name="Wang A.H."/>
            <person name="Wang X."/>
            <person name="Wang Z.Y."/>
            <person name="Wassarman D.A."/>
            <person name="Weinstock G.M."/>
            <person name="Weissenbach J."/>
            <person name="Williams S.M."/>
            <person name="WoodageT"/>
            <person name="Worley K.C."/>
            <person name="Wu D."/>
            <person name="Yang S."/>
            <person name="Yao Q.A."/>
            <person name="Ye J."/>
            <person name="Yeh R.F."/>
            <person name="Zaveri J.S."/>
            <person name="Zhan M."/>
            <person name="Zhang G."/>
            <person name="Zhao Q."/>
            <person name="Zheng L."/>
            <person name="Zheng X.H."/>
            <person name="Zhong F.N."/>
            <person name="Zhong W."/>
            <person name="Zhou X."/>
            <person name="Zhu S."/>
            <person name="Zhu X."/>
            <person name="Smith H.O."/>
            <person name="Gibbs R.A."/>
            <person name="Myers E.W."/>
            <person name="Rubin G.M."/>
            <person name="Venter J.C."/>
        </authorList>
    </citation>
    <scope>NUCLEOTIDE SEQUENCE [LARGE SCALE GENOMIC DNA]</scope>
    <source>
        <strain evidence="3">Berkeley</strain>
    </source>
</reference>
<dbReference type="eggNOG" id="ENOG502T7M2">
    <property type="taxonomic scope" value="Eukaryota"/>
</dbReference>
<name>Q9W3Q7_DROME</name>
<reference evidence="1 3" key="9">
    <citation type="journal article" date="2015" name="G3 (Bethesda)">
        <title>Gene Model Annotations for Drosophila melanogaster: Impact of High-Throughput Data.</title>
        <authorList>
            <consortium name="FlyBase Consortium"/>
            <person name="Matthews B.B."/>
            <person name="Dos Santos G."/>
            <person name="Crosby M.A."/>
            <person name="Emmert D.B."/>
            <person name="St Pierre S.E."/>
            <person name="Gramates L.S."/>
            <person name="Zhou P."/>
            <person name="Schroeder A.J."/>
            <person name="Falls K."/>
            <person name="Strelets V."/>
            <person name="Russo S.M."/>
            <person name="Gelbart W.M."/>
            <person name="null"/>
        </authorList>
    </citation>
    <scope>NUCLEOTIDE SEQUENCE [LARGE SCALE GENOMIC DNA]</scope>
    <source>
        <strain evidence="3">Berkeley</strain>
    </source>
</reference>
<evidence type="ECO:0000313" key="1">
    <source>
        <dbReference type="EMBL" id="AAF46263.1"/>
    </source>
</evidence>
<dbReference type="VEuPathDB" id="VectorBase:FBgn0029952"/>
<keyword evidence="3" id="KW-1185">Reference proteome</keyword>
<dbReference type="OrthoDB" id="7857671at2759"/>
<evidence type="ECO:0000313" key="2">
    <source>
        <dbReference type="FlyBase" id="FBgn0029952"/>
    </source>
</evidence>
<dbReference type="PaxDb" id="7227-FBpp0071037"/>